<comment type="caution">
    <text evidence="1">The sequence shown here is derived from an EMBL/GenBank/DDBJ whole genome shotgun (WGS) entry which is preliminary data.</text>
</comment>
<gene>
    <name evidence="1" type="ORF">BKA23_2931</name>
</gene>
<keyword evidence="2" id="KW-1185">Reference proteome</keyword>
<protein>
    <submittedName>
        <fullName evidence="1">Uncharacterized protein</fullName>
    </submittedName>
</protein>
<evidence type="ECO:0000313" key="2">
    <source>
        <dbReference type="Proteomes" id="UP000318297"/>
    </source>
</evidence>
<proteinExistence type="predicted"/>
<organism evidence="1 2">
    <name type="scientific">Rudaeicoccus suwonensis</name>
    <dbReference type="NCBI Taxonomy" id="657409"/>
    <lineage>
        <taxon>Bacteria</taxon>
        <taxon>Bacillati</taxon>
        <taxon>Actinomycetota</taxon>
        <taxon>Actinomycetes</taxon>
        <taxon>Micrococcales</taxon>
        <taxon>Dermacoccaceae</taxon>
        <taxon>Rudaeicoccus</taxon>
    </lineage>
</organism>
<evidence type="ECO:0000313" key="1">
    <source>
        <dbReference type="EMBL" id="TWE09231.1"/>
    </source>
</evidence>
<dbReference type="Proteomes" id="UP000318297">
    <property type="component" value="Unassembled WGS sequence"/>
</dbReference>
<reference evidence="1 2" key="1">
    <citation type="submission" date="2019-06" db="EMBL/GenBank/DDBJ databases">
        <title>Sequencing the genomes of 1000 actinobacteria strains.</title>
        <authorList>
            <person name="Klenk H.-P."/>
        </authorList>
    </citation>
    <scope>NUCLEOTIDE SEQUENCE [LARGE SCALE GENOMIC DNA]</scope>
    <source>
        <strain evidence="1 2">DSM 19560</strain>
    </source>
</reference>
<name>A0A561E0W6_9MICO</name>
<sequence>MNTPCPCPSCFRPVTGPGRCDNCGQVVPVEWLTSLRVSIAMTGARSSGKSVTIAVMITQLADFLVDQHKSFLTPVGDVGQLSPELAGEAPAWFASLGGRFAETYLAPLYHQRGLMQGTARLESGQLQPMMWSFRVQDRPCCLALIDAAGEDFQDLQPSDPRFSYLAYVDLVVSLIDPLKVPQIAAVLAGMMNLPSGSGDDLAVLHRVLQSRQAHRVNGGPPQALALVLSKFDVLQQLKDVQASPFDSIMMRPGAAMRRDPSLKTPTYDEIDGALLDAEIRGLLELMHGKALLNAAEASQMPFQLYASAALGVAPGTDALGKGGMSPFRVLDFLKATLTRRGVFQ</sequence>
<dbReference type="AlphaFoldDB" id="A0A561E0W6"/>
<accession>A0A561E0W6</accession>
<dbReference type="EMBL" id="VIVQ01000003">
    <property type="protein sequence ID" value="TWE09231.1"/>
    <property type="molecule type" value="Genomic_DNA"/>
</dbReference>